<name>A0A1I6LHD3_9EURY</name>
<accession>A0A1I6LHD3</accession>
<evidence type="ECO:0000313" key="2">
    <source>
        <dbReference type="EMBL" id="SFS02852.1"/>
    </source>
</evidence>
<gene>
    <name evidence="2" type="ORF">SAMN05216559_2699</name>
</gene>
<reference evidence="2 3" key="1">
    <citation type="submission" date="2016-10" db="EMBL/GenBank/DDBJ databases">
        <authorList>
            <person name="de Groot N.N."/>
        </authorList>
    </citation>
    <scope>NUCLEOTIDE SEQUENCE [LARGE SCALE GENOMIC DNA]</scope>
    <source>
        <strain evidence="2 3">CGMCC 1.10457</strain>
    </source>
</reference>
<organism evidence="2 3">
    <name type="scientific">Halomicrobium zhouii</name>
    <dbReference type="NCBI Taxonomy" id="767519"/>
    <lineage>
        <taxon>Archaea</taxon>
        <taxon>Methanobacteriati</taxon>
        <taxon>Methanobacteriota</taxon>
        <taxon>Stenosarchaea group</taxon>
        <taxon>Halobacteria</taxon>
        <taxon>Halobacteriales</taxon>
        <taxon>Haloarculaceae</taxon>
        <taxon>Halomicrobium</taxon>
    </lineage>
</organism>
<dbReference type="EMBL" id="FOZK01000002">
    <property type="protein sequence ID" value="SFS02852.1"/>
    <property type="molecule type" value="Genomic_DNA"/>
</dbReference>
<keyword evidence="1" id="KW-0472">Membrane</keyword>
<keyword evidence="1" id="KW-1133">Transmembrane helix</keyword>
<dbReference type="AlphaFoldDB" id="A0A1I6LHD3"/>
<dbReference type="RefSeq" id="WP_177227478.1">
    <property type="nucleotide sequence ID" value="NZ_FOZK01000002.1"/>
</dbReference>
<evidence type="ECO:0000313" key="3">
    <source>
        <dbReference type="Proteomes" id="UP000199062"/>
    </source>
</evidence>
<protein>
    <submittedName>
        <fullName evidence="2">Uncharacterized protein</fullName>
    </submittedName>
</protein>
<dbReference type="Proteomes" id="UP000199062">
    <property type="component" value="Unassembled WGS sequence"/>
</dbReference>
<keyword evidence="1" id="KW-0812">Transmembrane</keyword>
<sequence length="50" mass="5344">MATTQVALALIGTTLFGLTLLCWGTLYYVPRILNGEDHAENAHADAGRPS</sequence>
<evidence type="ECO:0000256" key="1">
    <source>
        <dbReference type="SAM" id="Phobius"/>
    </source>
</evidence>
<feature type="transmembrane region" description="Helical" evidence="1">
    <location>
        <begin position="6"/>
        <end position="29"/>
    </location>
</feature>
<keyword evidence="3" id="KW-1185">Reference proteome</keyword>
<proteinExistence type="predicted"/>